<dbReference type="InterPro" id="IPR005786">
    <property type="entry name" value="B_amino_transII"/>
</dbReference>
<dbReference type="InterPro" id="IPR043132">
    <property type="entry name" value="BCAT-like_C"/>
</dbReference>
<keyword evidence="3" id="KW-0028">Amino-acid biosynthesis</keyword>
<dbReference type="Gene3D" id="3.20.10.10">
    <property type="entry name" value="D-amino Acid Aminotransferase, subunit A, domain 2"/>
    <property type="match status" value="1"/>
</dbReference>
<dbReference type="HOGENOM" id="CLU_1510592_0_0_1"/>
<dbReference type="SUPFAM" id="SSF56752">
    <property type="entry name" value="D-aminoacid aminotransferase-like PLP-dependent enzymes"/>
    <property type="match status" value="1"/>
</dbReference>
<evidence type="ECO:0000256" key="5">
    <source>
        <dbReference type="ARBA" id="ARBA00023304"/>
    </source>
</evidence>
<gene>
    <name evidence="6" type="ORF">EPUS_05706</name>
</gene>
<dbReference type="RefSeq" id="XP_007801729.1">
    <property type="nucleotide sequence ID" value="XM_007803538.1"/>
</dbReference>
<keyword evidence="4" id="KW-0663">Pyridoxal phosphate</keyword>
<dbReference type="GO" id="GO:0008652">
    <property type="term" value="P:amino acid biosynthetic process"/>
    <property type="evidence" value="ECO:0007669"/>
    <property type="project" value="UniProtKB-KW"/>
</dbReference>
<evidence type="ECO:0000256" key="1">
    <source>
        <dbReference type="ARBA" id="ARBA00001933"/>
    </source>
</evidence>
<protein>
    <submittedName>
        <fullName evidence="6">Uncharacterized protein</fullName>
    </submittedName>
</protein>
<dbReference type="Proteomes" id="UP000019373">
    <property type="component" value="Unassembled WGS sequence"/>
</dbReference>
<accession>U1G5Q7</accession>
<dbReference type="EMBL" id="KE721068">
    <property type="protein sequence ID" value="ERF72652.1"/>
    <property type="molecule type" value="Genomic_DNA"/>
</dbReference>
<keyword evidence="7" id="KW-1185">Reference proteome</keyword>
<dbReference type="PANTHER" id="PTHR11825:SF44">
    <property type="entry name" value="BRANCHED-CHAIN-AMINO-ACID AMINOTRANSFERASE"/>
    <property type="match status" value="1"/>
</dbReference>
<keyword evidence="5" id="KW-0100">Branched-chain amino acid biosynthesis</keyword>
<evidence type="ECO:0000313" key="7">
    <source>
        <dbReference type="Proteomes" id="UP000019373"/>
    </source>
</evidence>
<sequence length="178" mass="20623">MRRPFDRTRRQASTVAIRLCFWERTGRSRKLEVTNIFFGMKDGTMRTLRLNDTVLDSITRTSVISLAKRRAIEVEERDYYFVDFYDDVMHGEVSEVFGCGTACSLVAISSFYYPSREAKTGSNKSAVEFDINGEDPFGWRYEIRVQDLPLFSWEKNVHRYGLSLPAISYAGRLTSKRV</sequence>
<comment type="cofactor">
    <cofactor evidence="1">
        <name>pyridoxal 5'-phosphate</name>
        <dbReference type="ChEBI" id="CHEBI:597326"/>
    </cofactor>
</comment>
<comment type="similarity">
    <text evidence="2">Belongs to the class-IV pyridoxal-phosphate-dependent aminotransferase family.</text>
</comment>
<evidence type="ECO:0000256" key="3">
    <source>
        <dbReference type="ARBA" id="ARBA00022605"/>
    </source>
</evidence>
<dbReference type="GO" id="GO:0009082">
    <property type="term" value="P:branched-chain amino acid biosynthetic process"/>
    <property type="evidence" value="ECO:0007669"/>
    <property type="project" value="UniProtKB-KW"/>
</dbReference>
<evidence type="ECO:0000256" key="2">
    <source>
        <dbReference type="ARBA" id="ARBA00009320"/>
    </source>
</evidence>
<dbReference type="InterPro" id="IPR001544">
    <property type="entry name" value="Aminotrans_IV"/>
</dbReference>
<dbReference type="GO" id="GO:0004084">
    <property type="term" value="F:branched-chain-amino-acid transaminase activity"/>
    <property type="evidence" value="ECO:0007669"/>
    <property type="project" value="InterPro"/>
</dbReference>
<evidence type="ECO:0000313" key="6">
    <source>
        <dbReference type="EMBL" id="ERF72652.1"/>
    </source>
</evidence>
<reference evidence="7" key="1">
    <citation type="journal article" date="2014" name="BMC Genomics">
        <title>Genome characteristics reveal the impact of lichenization on lichen-forming fungus Endocarpon pusillum Hedwig (Verrucariales, Ascomycota).</title>
        <authorList>
            <person name="Wang Y.-Y."/>
            <person name="Liu B."/>
            <person name="Zhang X.-Y."/>
            <person name="Zhou Q.-M."/>
            <person name="Zhang T."/>
            <person name="Li H."/>
            <person name="Yu Y.-F."/>
            <person name="Zhang X.-L."/>
            <person name="Hao X.-Y."/>
            <person name="Wang M."/>
            <person name="Wang L."/>
            <person name="Wei J.-C."/>
        </authorList>
    </citation>
    <scope>NUCLEOTIDE SEQUENCE [LARGE SCALE GENOMIC DNA]</scope>
    <source>
        <strain evidence="7">Z07020 / HMAS-L-300199</strain>
    </source>
</reference>
<name>U1G5Q7_ENDPU</name>
<dbReference type="AlphaFoldDB" id="U1G5Q7"/>
<dbReference type="Pfam" id="PF01063">
    <property type="entry name" value="Aminotran_4"/>
    <property type="match status" value="1"/>
</dbReference>
<dbReference type="InterPro" id="IPR036038">
    <property type="entry name" value="Aminotransferase-like"/>
</dbReference>
<dbReference type="GeneID" id="19240654"/>
<dbReference type="PANTHER" id="PTHR11825">
    <property type="entry name" value="SUBGROUP IIII AMINOTRANSFERASE"/>
    <property type="match status" value="1"/>
</dbReference>
<organism evidence="6 7">
    <name type="scientific">Endocarpon pusillum (strain Z07020 / HMAS-L-300199)</name>
    <name type="common">Lichen-forming fungus</name>
    <dbReference type="NCBI Taxonomy" id="1263415"/>
    <lineage>
        <taxon>Eukaryota</taxon>
        <taxon>Fungi</taxon>
        <taxon>Dikarya</taxon>
        <taxon>Ascomycota</taxon>
        <taxon>Pezizomycotina</taxon>
        <taxon>Eurotiomycetes</taxon>
        <taxon>Chaetothyriomycetidae</taxon>
        <taxon>Verrucariales</taxon>
        <taxon>Verrucariaceae</taxon>
        <taxon>Endocarpon</taxon>
    </lineage>
</organism>
<proteinExistence type="inferred from homology"/>
<dbReference type="OrthoDB" id="1732691at2759"/>
<evidence type="ECO:0000256" key="4">
    <source>
        <dbReference type="ARBA" id="ARBA00022898"/>
    </source>
</evidence>